<keyword evidence="5" id="KW-1185">Reference proteome</keyword>
<dbReference type="EMBL" id="JBHSIT010000005">
    <property type="protein sequence ID" value="MFC4909555.1"/>
    <property type="molecule type" value="Genomic_DNA"/>
</dbReference>
<feature type="domain" description="UspA" evidence="3">
    <location>
        <begin position="233"/>
        <end position="361"/>
    </location>
</feature>
<dbReference type="Proteomes" id="UP001595872">
    <property type="component" value="Unassembled WGS sequence"/>
</dbReference>
<dbReference type="PANTHER" id="PTHR46268:SF6">
    <property type="entry name" value="UNIVERSAL STRESS PROTEIN UP12"/>
    <property type="match status" value="1"/>
</dbReference>
<evidence type="ECO:0000259" key="3">
    <source>
        <dbReference type="Pfam" id="PF00582"/>
    </source>
</evidence>
<dbReference type="Pfam" id="PF00582">
    <property type="entry name" value="Usp"/>
    <property type="match status" value="2"/>
</dbReference>
<accession>A0ABV9U1V0</accession>
<gene>
    <name evidence="4" type="ORF">ACFPCY_19690</name>
</gene>
<evidence type="ECO:0000313" key="5">
    <source>
        <dbReference type="Proteomes" id="UP001595872"/>
    </source>
</evidence>
<proteinExistence type="inferred from homology"/>
<dbReference type="Gene3D" id="3.40.50.620">
    <property type="entry name" value="HUPs"/>
    <property type="match status" value="2"/>
</dbReference>
<comment type="similarity">
    <text evidence="1">Belongs to the universal stress protein A family.</text>
</comment>
<dbReference type="InterPro" id="IPR006015">
    <property type="entry name" value="Universal_stress_UspA"/>
</dbReference>
<evidence type="ECO:0000256" key="1">
    <source>
        <dbReference type="ARBA" id="ARBA00008791"/>
    </source>
</evidence>
<dbReference type="SUPFAM" id="SSF52402">
    <property type="entry name" value="Adenine nucleotide alpha hydrolases-like"/>
    <property type="match status" value="2"/>
</dbReference>
<dbReference type="InterPro" id="IPR014729">
    <property type="entry name" value="Rossmann-like_a/b/a_fold"/>
</dbReference>
<feature type="domain" description="UspA" evidence="3">
    <location>
        <begin position="86"/>
        <end position="223"/>
    </location>
</feature>
<protein>
    <submittedName>
        <fullName evidence="4">Universal stress protein</fullName>
    </submittedName>
</protein>
<name>A0ABV9U1V0_9ACTN</name>
<dbReference type="InterPro" id="IPR006016">
    <property type="entry name" value="UspA"/>
</dbReference>
<dbReference type="RefSeq" id="WP_378257153.1">
    <property type="nucleotide sequence ID" value="NZ_JBHSIT010000005.1"/>
</dbReference>
<dbReference type="PRINTS" id="PR01438">
    <property type="entry name" value="UNVRSLSTRESS"/>
</dbReference>
<sequence length="364" mass="38711">MAGSVEHGPVQHGPDEHAPVEQAPAEPGPAEPGPVRRASVEPGPVEHGPVRRASVEPGPVERGPVRRASVEPAPVEHAPVEPGSVEPVLVGTDGSPAADRAVRWAADDAARHRRPLLVAHVVEPWLHDWPSAGPPGRDDVAAERGRALLARARDLARERHPELAVDVRLVRESSAHHGIRSLADGTYEVVLGHRGLGGFAGLVLGSTSLHLAGDLRGPVVVVRGAADPGADEIVAGLGLRESPMSVLAYAFEAAAARRARLRVVHAWWPTRPDLEAGADLDGAQAAFRDHVTAALEPWRNRRPEVKVVEDVFRGHPVEALLTRSAEADLVVVGRRTRTGPHLGSVSHGLIQQARCPVAVVRPRR</sequence>
<comment type="caution">
    <text evidence="4">The sequence shown here is derived from an EMBL/GenBank/DDBJ whole genome shotgun (WGS) entry which is preliminary data.</text>
</comment>
<feature type="region of interest" description="Disordered" evidence="2">
    <location>
        <begin position="1"/>
        <end position="87"/>
    </location>
</feature>
<evidence type="ECO:0000313" key="4">
    <source>
        <dbReference type="EMBL" id="MFC4909555.1"/>
    </source>
</evidence>
<feature type="compositionally biased region" description="Low complexity" evidence="2">
    <location>
        <begin position="70"/>
        <end position="82"/>
    </location>
</feature>
<dbReference type="PANTHER" id="PTHR46268">
    <property type="entry name" value="STRESS RESPONSE PROTEIN NHAX"/>
    <property type="match status" value="1"/>
</dbReference>
<organism evidence="4 5">
    <name type="scientific">Actinomadura gamaensis</name>
    <dbReference type="NCBI Taxonomy" id="1763541"/>
    <lineage>
        <taxon>Bacteria</taxon>
        <taxon>Bacillati</taxon>
        <taxon>Actinomycetota</taxon>
        <taxon>Actinomycetes</taxon>
        <taxon>Streptosporangiales</taxon>
        <taxon>Thermomonosporaceae</taxon>
        <taxon>Actinomadura</taxon>
    </lineage>
</organism>
<reference evidence="5" key="1">
    <citation type="journal article" date="2019" name="Int. J. Syst. Evol. Microbiol.">
        <title>The Global Catalogue of Microorganisms (GCM) 10K type strain sequencing project: providing services to taxonomists for standard genome sequencing and annotation.</title>
        <authorList>
            <consortium name="The Broad Institute Genomics Platform"/>
            <consortium name="The Broad Institute Genome Sequencing Center for Infectious Disease"/>
            <person name="Wu L."/>
            <person name="Ma J."/>
        </authorList>
    </citation>
    <scope>NUCLEOTIDE SEQUENCE [LARGE SCALE GENOMIC DNA]</scope>
    <source>
        <strain evidence="5">KLKA75</strain>
    </source>
</reference>
<evidence type="ECO:0000256" key="2">
    <source>
        <dbReference type="SAM" id="MobiDB-lite"/>
    </source>
</evidence>